<accession>A0A1M6ECI3</accession>
<evidence type="ECO:0000256" key="6">
    <source>
        <dbReference type="PIRNR" id="PIRNR001123"/>
    </source>
</evidence>
<evidence type="ECO:0000313" key="9">
    <source>
        <dbReference type="EMBL" id="SHI83089.1"/>
    </source>
</evidence>
<dbReference type="GO" id="GO:0004177">
    <property type="term" value="F:aminopeptidase activity"/>
    <property type="evidence" value="ECO:0007669"/>
    <property type="project" value="UniProtKB-UniRule"/>
</dbReference>
<dbReference type="STRING" id="1121476.SAMN02745751_01148"/>
<keyword evidence="4 8" id="KW-0479">Metal-binding</keyword>
<organism evidence="9 10">
    <name type="scientific">Dethiosulfatibacter aminovorans DSM 17477</name>
    <dbReference type="NCBI Taxonomy" id="1121476"/>
    <lineage>
        <taxon>Bacteria</taxon>
        <taxon>Bacillati</taxon>
        <taxon>Bacillota</taxon>
        <taxon>Tissierellia</taxon>
        <taxon>Dethiosulfatibacter</taxon>
    </lineage>
</organism>
<reference evidence="9 10" key="1">
    <citation type="submission" date="2016-11" db="EMBL/GenBank/DDBJ databases">
        <authorList>
            <person name="Jaros S."/>
            <person name="Januszkiewicz K."/>
            <person name="Wedrychowicz H."/>
        </authorList>
    </citation>
    <scope>NUCLEOTIDE SEQUENCE [LARGE SCALE GENOMIC DNA]</scope>
    <source>
        <strain evidence="9 10">DSM 17477</strain>
    </source>
</reference>
<name>A0A1M6ECI3_9FIRM</name>
<dbReference type="Pfam" id="PF05343">
    <property type="entry name" value="Peptidase_M42"/>
    <property type="match status" value="1"/>
</dbReference>
<dbReference type="GO" id="GO:0006508">
    <property type="term" value="P:proteolysis"/>
    <property type="evidence" value="ECO:0007669"/>
    <property type="project" value="UniProtKB-KW"/>
</dbReference>
<feature type="binding site" evidence="8">
    <location>
        <position position="188"/>
    </location>
    <ligand>
        <name>Zn(2+)</name>
        <dbReference type="ChEBI" id="CHEBI:29105"/>
        <label>2</label>
    </ligand>
</feature>
<dbReference type="PIRSF" id="PIRSF001123">
    <property type="entry name" value="PepA_GA"/>
    <property type="match status" value="1"/>
</dbReference>
<evidence type="ECO:0000256" key="2">
    <source>
        <dbReference type="ARBA" id="ARBA00022438"/>
    </source>
</evidence>
<evidence type="ECO:0000256" key="3">
    <source>
        <dbReference type="ARBA" id="ARBA00022670"/>
    </source>
</evidence>
<evidence type="ECO:0000256" key="5">
    <source>
        <dbReference type="ARBA" id="ARBA00022801"/>
    </source>
</evidence>
<protein>
    <submittedName>
        <fullName evidence="9">Putative aminopeptidase FrvX</fullName>
    </submittedName>
</protein>
<dbReference type="Proteomes" id="UP000184052">
    <property type="component" value="Unassembled WGS sequence"/>
</dbReference>
<dbReference type="AlphaFoldDB" id="A0A1M6ECI3"/>
<dbReference type="SUPFAM" id="SSF53187">
    <property type="entry name" value="Zn-dependent exopeptidases"/>
    <property type="match status" value="1"/>
</dbReference>
<dbReference type="CDD" id="cd05657">
    <property type="entry name" value="M42_glucanase_like"/>
    <property type="match status" value="1"/>
</dbReference>
<dbReference type="Gene3D" id="2.40.30.40">
    <property type="entry name" value="Peptidase M42, domain 2"/>
    <property type="match status" value="1"/>
</dbReference>
<feature type="active site" description="Proton acceptor" evidence="7">
    <location>
        <position position="222"/>
    </location>
</feature>
<evidence type="ECO:0000256" key="4">
    <source>
        <dbReference type="ARBA" id="ARBA00022723"/>
    </source>
</evidence>
<comment type="cofactor">
    <cofactor evidence="8">
        <name>a divalent metal cation</name>
        <dbReference type="ChEBI" id="CHEBI:60240"/>
    </cofactor>
    <text evidence="8">Binds 2 divalent metal cations per subunit.</text>
</comment>
<keyword evidence="10" id="KW-1185">Reference proteome</keyword>
<evidence type="ECO:0000256" key="1">
    <source>
        <dbReference type="ARBA" id="ARBA00006272"/>
    </source>
</evidence>
<keyword evidence="2 9" id="KW-0031">Aminopeptidase</keyword>
<keyword evidence="5" id="KW-0378">Hydrolase</keyword>
<feature type="binding site" evidence="8">
    <location>
        <position position="71"/>
    </location>
    <ligand>
        <name>Zn(2+)</name>
        <dbReference type="ChEBI" id="CHEBI:29105"/>
        <label>1</label>
    </ligand>
</feature>
<dbReference type="RefSeq" id="WP_073048466.1">
    <property type="nucleotide sequence ID" value="NZ_FQZL01000007.1"/>
</dbReference>
<comment type="similarity">
    <text evidence="1 6">Belongs to the peptidase M42 family.</text>
</comment>
<dbReference type="Gene3D" id="3.40.630.10">
    <property type="entry name" value="Zn peptidases"/>
    <property type="match status" value="1"/>
</dbReference>
<proteinExistence type="inferred from homology"/>
<feature type="binding site" evidence="8">
    <location>
        <position position="188"/>
    </location>
    <ligand>
        <name>Zn(2+)</name>
        <dbReference type="ChEBI" id="CHEBI:29105"/>
        <label>1</label>
    </ligand>
</feature>
<feature type="binding site" evidence="8">
    <location>
        <position position="242"/>
    </location>
    <ligand>
        <name>Zn(2+)</name>
        <dbReference type="ChEBI" id="CHEBI:29105"/>
        <label>1</label>
    </ligand>
</feature>
<dbReference type="EMBL" id="FQZL01000007">
    <property type="protein sequence ID" value="SHI83089.1"/>
    <property type="molecule type" value="Genomic_DNA"/>
</dbReference>
<feature type="binding site" evidence="8">
    <location>
        <position position="223"/>
    </location>
    <ligand>
        <name>Zn(2+)</name>
        <dbReference type="ChEBI" id="CHEBI:29105"/>
        <label>2</label>
    </ligand>
</feature>
<dbReference type="PANTHER" id="PTHR32481:SF7">
    <property type="entry name" value="AMINOPEPTIDASE YHFE-RELATED"/>
    <property type="match status" value="1"/>
</dbReference>
<gene>
    <name evidence="9" type="ORF">SAMN02745751_01148</name>
</gene>
<evidence type="ECO:0000313" key="10">
    <source>
        <dbReference type="Proteomes" id="UP000184052"/>
    </source>
</evidence>
<evidence type="ECO:0000256" key="8">
    <source>
        <dbReference type="PIRSR" id="PIRSR001123-2"/>
    </source>
</evidence>
<dbReference type="InterPro" id="IPR051464">
    <property type="entry name" value="Peptidase_M42_aminopept"/>
</dbReference>
<dbReference type="GO" id="GO:0046872">
    <property type="term" value="F:metal ion binding"/>
    <property type="evidence" value="ECO:0007669"/>
    <property type="project" value="UniProtKB-UniRule"/>
</dbReference>
<dbReference type="InterPro" id="IPR023367">
    <property type="entry name" value="Peptidase_M42_dom2"/>
</dbReference>
<keyword evidence="3" id="KW-0645">Protease</keyword>
<evidence type="ECO:0000256" key="7">
    <source>
        <dbReference type="PIRSR" id="PIRSR001123-1"/>
    </source>
</evidence>
<dbReference type="OrthoDB" id="361940at2"/>
<feature type="binding site" evidence="8">
    <location>
        <position position="322"/>
    </location>
    <ligand>
        <name>Zn(2+)</name>
        <dbReference type="ChEBI" id="CHEBI:29105"/>
        <label>2</label>
    </ligand>
</feature>
<sequence length="345" mass="38064">MDYTINREYVLEKLQTLLNTDSPSGYTKNVMELIKSWSDEMAYDFQYNKKGGGIISIPGKNKNYTIGLSAHVDTLGAMVRSVTKKGHLKFTSIGGNLLPTLDGEYCRIITRKGKIYTGTILSNSPAAHVFDDAKTKERIEKNMEIRLDEKVESKEDVLALGIGAGDFIAVDTKTVVTEKGFIKSRYIDDKGGTSCILGLIEIIYREKITPECNLKIVISNFEEVGHGASYLPEDIDELLAVDMGCIGDDLTCTEHDVSICVKDSSGPYDFDMTNKLIGLAEKKGISHAVDIYPYYGSDVSAALRSGNNIRGALIGPGVHASHGMERTHWEGLENTIKLLYEYVTH</sequence>
<dbReference type="PANTHER" id="PTHR32481">
    <property type="entry name" value="AMINOPEPTIDASE"/>
    <property type="match status" value="1"/>
</dbReference>
<dbReference type="InterPro" id="IPR008007">
    <property type="entry name" value="Peptidase_M42"/>
</dbReference>
<dbReference type="SUPFAM" id="SSF101821">
    <property type="entry name" value="Aminopeptidase/glucanase lid domain"/>
    <property type="match status" value="1"/>
</dbReference>